<dbReference type="PANTHER" id="PTHR13890:SF29">
    <property type="entry name" value="MAGNESIUM TRANSPORTER MRS2-F"/>
    <property type="match status" value="1"/>
</dbReference>
<reference evidence="4" key="1">
    <citation type="submission" date="2016-06" db="EMBL/GenBank/DDBJ databases">
        <title>Parallel loss of symbiosis genes in relatives of nitrogen-fixing non-legume Parasponia.</title>
        <authorList>
            <person name="Van Velzen R."/>
            <person name="Holmer R."/>
            <person name="Bu F."/>
            <person name="Rutten L."/>
            <person name="Van Zeijl A."/>
            <person name="Liu W."/>
            <person name="Santuari L."/>
            <person name="Cao Q."/>
            <person name="Sharma T."/>
            <person name="Shen D."/>
            <person name="Roswanjaya Y."/>
            <person name="Wardhani T."/>
            <person name="Kalhor M.S."/>
            <person name="Jansen J."/>
            <person name="Van den Hoogen J."/>
            <person name="Gungor B."/>
            <person name="Hartog M."/>
            <person name="Hontelez J."/>
            <person name="Verver J."/>
            <person name="Yang W.-C."/>
            <person name="Schijlen E."/>
            <person name="Repin R."/>
            <person name="Schilthuizen M."/>
            <person name="Schranz E."/>
            <person name="Heidstra R."/>
            <person name="Miyata K."/>
            <person name="Fedorova E."/>
            <person name="Kohlen W."/>
            <person name="Bisseling T."/>
            <person name="Smit S."/>
            <person name="Geurts R."/>
        </authorList>
    </citation>
    <scope>NUCLEOTIDE SEQUENCE [LARGE SCALE GENOMIC DNA]</scope>
    <source>
        <strain evidence="4">cv. RG33-2</strain>
    </source>
</reference>
<dbReference type="InParanoid" id="A0A2P5CL82"/>
<dbReference type="Proteomes" id="UP000237000">
    <property type="component" value="Unassembled WGS sequence"/>
</dbReference>
<dbReference type="Pfam" id="PF22099">
    <property type="entry name" value="MRS2-like"/>
    <property type="match status" value="1"/>
</dbReference>
<evidence type="ECO:0000313" key="3">
    <source>
        <dbReference type="EMBL" id="PON61801.1"/>
    </source>
</evidence>
<keyword evidence="4" id="KW-1185">Reference proteome</keyword>
<comment type="caution">
    <text evidence="3">The sequence shown here is derived from an EMBL/GenBank/DDBJ whole genome shotgun (WGS) entry which is preliminary data.</text>
</comment>
<dbReference type="PANTHER" id="PTHR13890">
    <property type="entry name" value="RNA SPLICING PROTEIN MRS2, MITOCHONDRIAL"/>
    <property type="match status" value="1"/>
</dbReference>
<dbReference type="AlphaFoldDB" id="A0A2P5CL82"/>
<dbReference type="Gene3D" id="1.20.58.340">
    <property type="entry name" value="Magnesium transport protein CorA, transmembrane region"/>
    <property type="match status" value="1"/>
</dbReference>
<evidence type="ECO:0000256" key="1">
    <source>
        <dbReference type="ARBA" id="ARBA00007535"/>
    </source>
</evidence>
<accession>A0A2P5CL82</accession>
<dbReference type="Gene3D" id="2.40.128.330">
    <property type="match status" value="1"/>
</dbReference>
<comment type="similarity">
    <text evidence="1">Belongs to the CorA metal ion transporter (MIT) (TC 1.A.35.5) family.</text>
</comment>
<evidence type="ECO:0000256" key="2">
    <source>
        <dbReference type="SAM" id="MobiDB-lite"/>
    </source>
</evidence>
<dbReference type="GO" id="GO:0015095">
    <property type="term" value="F:magnesium ion transmembrane transporter activity"/>
    <property type="evidence" value="ECO:0007669"/>
    <property type="project" value="UniProtKB-ARBA"/>
</dbReference>
<protein>
    <submittedName>
        <fullName evidence="3">Magnesium transporter MRS2-F</fullName>
    </submittedName>
</protein>
<name>A0A2P5CL82_TREOI</name>
<gene>
    <name evidence="3" type="ORF">TorRG33x02_280910</name>
</gene>
<dbReference type="InterPro" id="IPR039204">
    <property type="entry name" value="MRS2-like"/>
</dbReference>
<dbReference type="EMBL" id="JXTC01000353">
    <property type="protein sequence ID" value="PON61801.1"/>
    <property type="molecule type" value="Genomic_DNA"/>
</dbReference>
<organism evidence="3 4">
    <name type="scientific">Trema orientale</name>
    <name type="common">Charcoal tree</name>
    <name type="synonym">Celtis orientalis</name>
    <dbReference type="NCBI Taxonomy" id="63057"/>
    <lineage>
        <taxon>Eukaryota</taxon>
        <taxon>Viridiplantae</taxon>
        <taxon>Streptophyta</taxon>
        <taxon>Embryophyta</taxon>
        <taxon>Tracheophyta</taxon>
        <taxon>Spermatophyta</taxon>
        <taxon>Magnoliopsida</taxon>
        <taxon>eudicotyledons</taxon>
        <taxon>Gunneridae</taxon>
        <taxon>Pentapetalae</taxon>
        <taxon>rosids</taxon>
        <taxon>fabids</taxon>
        <taxon>Rosales</taxon>
        <taxon>Cannabaceae</taxon>
        <taxon>Trema</taxon>
    </lineage>
</organism>
<dbReference type="OrthoDB" id="10251508at2759"/>
<sequence length="337" mass="37323">MDEAGARLIHTPPQSQAQNRRKGGGGVRSGLVVSDSGESRVVEVGKQSIMRRTWRDLRALDPVLSYPSSILGRERAIVINLEHIKAIVTAKEVLIISSTNPLVVDIVRDLHHRIPSSNFAPPQQRIVPIVAVPNKSLPFGFRALESCLESACGCLESQVRDEIEHLLDDDNDMAEMYLTEKLIAAIKLDQTLPREDTCNATLVVDDERVEESRSEDGSESVIFFKPNIEELEMLLEAYFAQINGILQKLSDEIGEELGCDMRNLAEIVVETRELVAGNIKFSGGMKLRQRSTASAKNLALKKPEKSIRKLAKKHQVAAHWHIVGLSCFLTRLASGST</sequence>
<evidence type="ECO:0000313" key="4">
    <source>
        <dbReference type="Proteomes" id="UP000237000"/>
    </source>
</evidence>
<proteinExistence type="inferred from homology"/>
<feature type="region of interest" description="Disordered" evidence="2">
    <location>
        <begin position="1"/>
        <end position="32"/>
    </location>
</feature>